<keyword evidence="2" id="KW-1185">Reference proteome</keyword>
<name>A0A834IGS5_RHYFE</name>
<accession>A0A834IGS5</accession>
<dbReference type="EMBL" id="JAACXV010000354">
    <property type="protein sequence ID" value="KAF7279574.1"/>
    <property type="molecule type" value="Genomic_DNA"/>
</dbReference>
<comment type="caution">
    <text evidence="1">The sequence shown here is derived from an EMBL/GenBank/DDBJ whole genome shotgun (WGS) entry which is preliminary data.</text>
</comment>
<protein>
    <submittedName>
        <fullName evidence="1">Uncharacterized protein</fullName>
    </submittedName>
</protein>
<proteinExistence type="predicted"/>
<sequence length="90" mass="9691">MPPDKSLVWLSISTPSPPPRPAALPTRFKGTLLTSIPACINVFGDSCTDIPSLLISPGVVMDGSFRMTHAKRNNGWEKEATAVSAITNRR</sequence>
<evidence type="ECO:0000313" key="2">
    <source>
        <dbReference type="Proteomes" id="UP000625711"/>
    </source>
</evidence>
<dbReference type="AlphaFoldDB" id="A0A834IGS5"/>
<evidence type="ECO:0000313" key="1">
    <source>
        <dbReference type="EMBL" id="KAF7279574.1"/>
    </source>
</evidence>
<dbReference type="Proteomes" id="UP000625711">
    <property type="component" value="Unassembled WGS sequence"/>
</dbReference>
<gene>
    <name evidence="1" type="ORF">GWI33_006971</name>
</gene>
<organism evidence="1 2">
    <name type="scientific">Rhynchophorus ferrugineus</name>
    <name type="common">Red palm weevil</name>
    <name type="synonym">Curculio ferrugineus</name>
    <dbReference type="NCBI Taxonomy" id="354439"/>
    <lineage>
        <taxon>Eukaryota</taxon>
        <taxon>Metazoa</taxon>
        <taxon>Ecdysozoa</taxon>
        <taxon>Arthropoda</taxon>
        <taxon>Hexapoda</taxon>
        <taxon>Insecta</taxon>
        <taxon>Pterygota</taxon>
        <taxon>Neoptera</taxon>
        <taxon>Endopterygota</taxon>
        <taxon>Coleoptera</taxon>
        <taxon>Polyphaga</taxon>
        <taxon>Cucujiformia</taxon>
        <taxon>Curculionidae</taxon>
        <taxon>Dryophthorinae</taxon>
        <taxon>Rhynchophorus</taxon>
    </lineage>
</organism>
<reference evidence="1" key="1">
    <citation type="submission" date="2020-08" db="EMBL/GenBank/DDBJ databases">
        <title>Genome sequencing and assembly of the red palm weevil Rhynchophorus ferrugineus.</title>
        <authorList>
            <person name="Dias G.B."/>
            <person name="Bergman C.M."/>
            <person name="Manee M."/>
        </authorList>
    </citation>
    <scope>NUCLEOTIDE SEQUENCE</scope>
    <source>
        <strain evidence="1">AA-2017</strain>
        <tissue evidence="1">Whole larva</tissue>
    </source>
</reference>